<dbReference type="RefSeq" id="WP_212017589.1">
    <property type="nucleotide sequence ID" value="NZ_JAAFYZ010000177.1"/>
</dbReference>
<dbReference type="Proteomes" id="UP000730482">
    <property type="component" value="Unassembled WGS sequence"/>
</dbReference>
<dbReference type="EMBL" id="JAAFYZ010000177">
    <property type="protein sequence ID" value="MBS2552218.1"/>
    <property type="molecule type" value="Genomic_DNA"/>
</dbReference>
<reference evidence="1 2" key="1">
    <citation type="submission" date="2020-02" db="EMBL/GenBank/DDBJ databases">
        <title>Acidophilic actinobacteria isolated from forest soil.</title>
        <authorList>
            <person name="Golinska P."/>
        </authorList>
    </citation>
    <scope>NUCLEOTIDE SEQUENCE [LARGE SCALE GENOMIC DNA]</scope>
    <source>
        <strain evidence="1 2">NL8</strain>
    </source>
</reference>
<comment type="caution">
    <text evidence="1">The sequence shown here is derived from an EMBL/GenBank/DDBJ whole genome shotgun (WGS) entry which is preliminary data.</text>
</comment>
<sequence length="66" mass="7651">MGNAYGLISLDELLVELGEPGKPLPRSTFFRWKSRGRAPKSIKYPSGELRFRTTDIERWLKSCEQH</sequence>
<name>A0ABS5L1M6_9ACTN</name>
<keyword evidence="2" id="KW-1185">Reference proteome</keyword>
<accession>A0ABS5L1M6</accession>
<protein>
    <recommendedName>
        <fullName evidence="3">Helix-turn-helix domain-containing protein</fullName>
    </recommendedName>
</protein>
<gene>
    <name evidence="1" type="ORF">KGQ19_35720</name>
</gene>
<proteinExistence type="predicted"/>
<organism evidence="1 2">
    <name type="scientific">Catenulispora pinistramenti</name>
    <dbReference type="NCBI Taxonomy" id="2705254"/>
    <lineage>
        <taxon>Bacteria</taxon>
        <taxon>Bacillati</taxon>
        <taxon>Actinomycetota</taxon>
        <taxon>Actinomycetes</taxon>
        <taxon>Catenulisporales</taxon>
        <taxon>Catenulisporaceae</taxon>
        <taxon>Catenulispora</taxon>
    </lineage>
</organism>
<evidence type="ECO:0008006" key="3">
    <source>
        <dbReference type="Google" id="ProtNLM"/>
    </source>
</evidence>
<evidence type="ECO:0000313" key="2">
    <source>
        <dbReference type="Proteomes" id="UP000730482"/>
    </source>
</evidence>
<evidence type="ECO:0000313" key="1">
    <source>
        <dbReference type="EMBL" id="MBS2552218.1"/>
    </source>
</evidence>